<protein>
    <submittedName>
        <fullName evidence="2">Uncharacterized protein</fullName>
    </submittedName>
</protein>
<sequence length="223" mass="24866">MGTRIWLIAFTAMLLVVVLTRVAFVSSDLDRIQAYSAVDWEVFSAPVPNISGGGLPLMKQRMSQPACDRCNHSSSMCSDLRAERTSLAFECLLNPSLSQCDYQCTDIPSSSDIVLPEELADSNMMWPSMNNGQWTTDPEYCRKYQNTSQTCLFDKYRWADGGDFSSFSPQGACHILHEHNISDLVIVGDSLGRHMWQGMMMVLSGDFNYIFVSSPVCQGETAI</sequence>
<dbReference type="Proteomes" id="UP000000759">
    <property type="component" value="Chromosome 5"/>
</dbReference>
<reference evidence="3" key="2">
    <citation type="submission" date="2008-08" db="EMBL/GenBank/DDBJ databases">
        <authorList>
            <consortium name="Diatom Consortium"/>
            <person name="Grigoriev I."/>
            <person name="Grimwood J."/>
            <person name="Kuo A."/>
            <person name="Otillar R.P."/>
            <person name="Salamov A."/>
            <person name="Detter J.C."/>
            <person name="Lindquist E."/>
            <person name="Shapiro H."/>
            <person name="Lucas S."/>
            <person name="Glavina del Rio T."/>
            <person name="Pitluck S."/>
            <person name="Rokhsar D."/>
            <person name="Bowler C."/>
        </authorList>
    </citation>
    <scope>GENOME REANNOTATION</scope>
    <source>
        <strain evidence="3">CCAP 1055/1</strain>
    </source>
</reference>
<dbReference type="InParanoid" id="B7FV58"/>
<dbReference type="GeneID" id="7199657"/>
<dbReference type="AlphaFoldDB" id="B7FV58"/>
<proteinExistence type="predicted"/>
<dbReference type="KEGG" id="pti:PHATRDRAFT_34551"/>
<feature type="chain" id="PRO_5002855370" evidence="1">
    <location>
        <begin position="28"/>
        <end position="223"/>
    </location>
</feature>
<reference evidence="2 3" key="1">
    <citation type="journal article" date="2008" name="Nature">
        <title>The Phaeodactylum genome reveals the evolutionary history of diatom genomes.</title>
        <authorList>
            <person name="Bowler C."/>
            <person name="Allen A.E."/>
            <person name="Badger J.H."/>
            <person name="Grimwood J."/>
            <person name="Jabbari K."/>
            <person name="Kuo A."/>
            <person name="Maheswari U."/>
            <person name="Martens C."/>
            <person name="Maumus F."/>
            <person name="Otillar R.P."/>
            <person name="Rayko E."/>
            <person name="Salamov A."/>
            <person name="Vandepoele K."/>
            <person name="Beszteri B."/>
            <person name="Gruber A."/>
            <person name="Heijde M."/>
            <person name="Katinka M."/>
            <person name="Mock T."/>
            <person name="Valentin K."/>
            <person name="Verret F."/>
            <person name="Berges J.A."/>
            <person name="Brownlee C."/>
            <person name="Cadoret J.P."/>
            <person name="Chiovitti A."/>
            <person name="Choi C.J."/>
            <person name="Coesel S."/>
            <person name="De Martino A."/>
            <person name="Detter J.C."/>
            <person name="Durkin C."/>
            <person name="Falciatore A."/>
            <person name="Fournet J."/>
            <person name="Haruta M."/>
            <person name="Huysman M.J."/>
            <person name="Jenkins B.D."/>
            <person name="Jiroutova K."/>
            <person name="Jorgensen R.E."/>
            <person name="Joubert Y."/>
            <person name="Kaplan A."/>
            <person name="Kroger N."/>
            <person name="Kroth P.G."/>
            <person name="La Roche J."/>
            <person name="Lindquist E."/>
            <person name="Lommer M."/>
            <person name="Martin-Jezequel V."/>
            <person name="Lopez P.J."/>
            <person name="Lucas S."/>
            <person name="Mangogna M."/>
            <person name="McGinnis K."/>
            <person name="Medlin L.K."/>
            <person name="Montsant A."/>
            <person name="Oudot-Le Secq M.P."/>
            <person name="Napoli C."/>
            <person name="Obornik M."/>
            <person name="Parker M.S."/>
            <person name="Petit J.L."/>
            <person name="Porcel B.M."/>
            <person name="Poulsen N."/>
            <person name="Robison M."/>
            <person name="Rychlewski L."/>
            <person name="Rynearson T.A."/>
            <person name="Schmutz J."/>
            <person name="Shapiro H."/>
            <person name="Siaut M."/>
            <person name="Stanley M."/>
            <person name="Sussman M.R."/>
            <person name="Taylor A.R."/>
            <person name="Vardi A."/>
            <person name="von Dassow P."/>
            <person name="Vyverman W."/>
            <person name="Willis A."/>
            <person name="Wyrwicz L.S."/>
            <person name="Rokhsar D.S."/>
            <person name="Weissenbach J."/>
            <person name="Armbrust E.V."/>
            <person name="Green B.R."/>
            <person name="Van de Peer Y."/>
            <person name="Grigoriev I.V."/>
        </authorList>
    </citation>
    <scope>NUCLEOTIDE SEQUENCE [LARGE SCALE GENOMIC DNA]</scope>
    <source>
        <strain evidence="2 3">CCAP 1055/1</strain>
    </source>
</reference>
<evidence type="ECO:0000313" key="2">
    <source>
        <dbReference type="EMBL" id="EEC49780.1"/>
    </source>
</evidence>
<evidence type="ECO:0000256" key="1">
    <source>
        <dbReference type="SAM" id="SignalP"/>
    </source>
</evidence>
<evidence type="ECO:0000313" key="3">
    <source>
        <dbReference type="Proteomes" id="UP000000759"/>
    </source>
</evidence>
<dbReference type="EMBL" id="CM000608">
    <property type="protein sequence ID" value="EEC49780.1"/>
    <property type="molecule type" value="Genomic_DNA"/>
</dbReference>
<dbReference type="RefSeq" id="XP_002179082.1">
    <property type="nucleotide sequence ID" value="XM_002179046.1"/>
</dbReference>
<feature type="signal peptide" evidence="1">
    <location>
        <begin position="1"/>
        <end position="27"/>
    </location>
</feature>
<dbReference type="HOGENOM" id="CLU_1242217_0_0_1"/>
<dbReference type="PaxDb" id="2850-Phatr34551"/>
<keyword evidence="1" id="KW-0732">Signal</keyword>
<accession>B7FV58</accession>
<name>B7FV58_PHATC</name>
<dbReference type="OrthoDB" id="5981895at2759"/>
<organism evidence="2 3">
    <name type="scientific">Phaeodactylum tricornutum (strain CCAP 1055/1)</name>
    <dbReference type="NCBI Taxonomy" id="556484"/>
    <lineage>
        <taxon>Eukaryota</taxon>
        <taxon>Sar</taxon>
        <taxon>Stramenopiles</taxon>
        <taxon>Ochrophyta</taxon>
        <taxon>Bacillariophyta</taxon>
        <taxon>Bacillariophyceae</taxon>
        <taxon>Bacillariophycidae</taxon>
        <taxon>Naviculales</taxon>
        <taxon>Phaeodactylaceae</taxon>
        <taxon>Phaeodactylum</taxon>
    </lineage>
</organism>
<keyword evidence="3" id="KW-1185">Reference proteome</keyword>
<gene>
    <name evidence="2" type="ORF">PHATRDRAFT_34551</name>
</gene>